<evidence type="ECO:0000259" key="1">
    <source>
        <dbReference type="Pfam" id="PF04536"/>
    </source>
</evidence>
<dbReference type="EMBL" id="CP098242">
    <property type="protein sequence ID" value="WAW09235.1"/>
    <property type="molecule type" value="Genomic_DNA"/>
</dbReference>
<keyword evidence="3" id="KW-1185">Reference proteome</keyword>
<gene>
    <name evidence="2" type="ORF">NB640_08100</name>
</gene>
<dbReference type="AlphaFoldDB" id="A0A9E9LX57"/>
<reference evidence="2" key="1">
    <citation type="journal article" date="2022" name="Front. Microbiol.">
        <title>New perspectives on an old grouping: The genomic and phenotypic variability of Oxalobacter formigenes and the implications for calcium oxalate stone prevention.</title>
        <authorList>
            <person name="Chmiel J.A."/>
            <person name="Carr C."/>
            <person name="Stuivenberg G.A."/>
            <person name="Venema R."/>
            <person name="Chanyi R.M."/>
            <person name="Al K.F."/>
            <person name="Giguere D."/>
            <person name="Say H."/>
            <person name="Akouris P.P."/>
            <person name="Dominguez Romero S.A."/>
            <person name="Kwong A."/>
            <person name="Tai V."/>
            <person name="Koval S.F."/>
            <person name="Razvi H."/>
            <person name="Bjazevic J."/>
            <person name="Burton J.P."/>
        </authorList>
    </citation>
    <scope>NUCLEOTIDE SEQUENCE</scope>
    <source>
        <strain evidence="2">WoOx3</strain>
    </source>
</reference>
<organism evidence="2 3">
    <name type="scientific">Oxalobacter vibrioformis</name>
    <dbReference type="NCBI Taxonomy" id="933080"/>
    <lineage>
        <taxon>Bacteria</taxon>
        <taxon>Pseudomonadati</taxon>
        <taxon>Pseudomonadota</taxon>
        <taxon>Betaproteobacteria</taxon>
        <taxon>Burkholderiales</taxon>
        <taxon>Oxalobacteraceae</taxon>
        <taxon>Oxalobacter</taxon>
    </lineage>
</organism>
<dbReference type="Proteomes" id="UP001156215">
    <property type="component" value="Chromosome"/>
</dbReference>
<evidence type="ECO:0000313" key="3">
    <source>
        <dbReference type="Proteomes" id="UP001156215"/>
    </source>
</evidence>
<feature type="domain" description="TPM" evidence="1">
    <location>
        <begin position="17"/>
        <end position="140"/>
    </location>
</feature>
<dbReference type="Gene3D" id="3.10.310.50">
    <property type="match status" value="1"/>
</dbReference>
<accession>A0A9E9LX57</accession>
<sequence length="163" mass="18503">MSRFFRHLFTTRTAASRVFPATTLKAIESCITEGEKTHRAELRVIIEPALSMDAIRAKTAPRERALELFGRYGIWDTEENCGVLVYINLADRQVEIVADRGVAPKVDQKEWDTICLTMTEGFSQGRFQQSTLDALTSINQLLKQHFPLNGPRENQLPDEPILL</sequence>
<dbReference type="RefSeq" id="WP_269308229.1">
    <property type="nucleotide sequence ID" value="NZ_CP098242.1"/>
</dbReference>
<dbReference type="PANTHER" id="PTHR30373:SF8">
    <property type="entry name" value="BLL7265 PROTEIN"/>
    <property type="match status" value="1"/>
</dbReference>
<name>A0A9E9LX57_9BURK</name>
<proteinExistence type="predicted"/>
<protein>
    <submittedName>
        <fullName evidence="2">TPM domain-containing protein</fullName>
    </submittedName>
</protein>
<dbReference type="Pfam" id="PF04536">
    <property type="entry name" value="TPM_phosphatase"/>
    <property type="match status" value="1"/>
</dbReference>
<dbReference type="KEGG" id="ovb:NB640_08100"/>
<dbReference type="PANTHER" id="PTHR30373">
    <property type="entry name" value="UPF0603 PROTEIN YGCG"/>
    <property type="match status" value="1"/>
</dbReference>
<dbReference type="InterPro" id="IPR007621">
    <property type="entry name" value="TPM_dom"/>
</dbReference>
<evidence type="ECO:0000313" key="2">
    <source>
        <dbReference type="EMBL" id="WAW09235.1"/>
    </source>
</evidence>